<reference evidence="1" key="2">
    <citation type="submission" date="2021-03" db="UniProtKB">
        <authorList>
            <consortium name="EnsemblPlants"/>
        </authorList>
    </citation>
    <scope>IDENTIFICATION</scope>
</reference>
<proteinExistence type="predicted"/>
<dbReference type="Proteomes" id="UP000596660">
    <property type="component" value="Unplaced"/>
</dbReference>
<dbReference type="EnsemblPlants" id="AUR62039307-RA">
    <property type="protein sequence ID" value="AUR62039307-RA:cds"/>
    <property type="gene ID" value="AUR62039307"/>
</dbReference>
<name>A0A803N2F4_CHEQI</name>
<evidence type="ECO:0000313" key="2">
    <source>
        <dbReference type="Proteomes" id="UP000596660"/>
    </source>
</evidence>
<dbReference type="PANTHER" id="PTHR36324:SF1">
    <property type="entry name" value="OS09G0460100 PROTEIN"/>
    <property type="match status" value="1"/>
</dbReference>
<dbReference type="OMA" id="SIEGYMT"/>
<reference evidence="1" key="1">
    <citation type="journal article" date="2017" name="Nature">
        <title>The genome of Chenopodium quinoa.</title>
        <authorList>
            <person name="Jarvis D.E."/>
            <person name="Ho Y.S."/>
            <person name="Lightfoot D.J."/>
            <person name="Schmoeckel S.M."/>
            <person name="Li B."/>
            <person name="Borm T.J.A."/>
            <person name="Ohyanagi H."/>
            <person name="Mineta K."/>
            <person name="Michell C.T."/>
            <person name="Saber N."/>
            <person name="Kharbatia N.M."/>
            <person name="Rupper R.R."/>
            <person name="Sharp A.R."/>
            <person name="Dally N."/>
            <person name="Boughton B.A."/>
            <person name="Woo Y.H."/>
            <person name="Gao G."/>
            <person name="Schijlen E.G.W.M."/>
            <person name="Guo X."/>
            <person name="Momin A.A."/>
            <person name="Negrao S."/>
            <person name="Al-Babili S."/>
            <person name="Gehring C."/>
            <person name="Roessner U."/>
            <person name="Jung C."/>
            <person name="Murphy K."/>
            <person name="Arold S.T."/>
            <person name="Gojobori T."/>
            <person name="van der Linden C.G."/>
            <person name="van Loo E.N."/>
            <person name="Jellen E.N."/>
            <person name="Maughan P.J."/>
            <person name="Tester M."/>
        </authorList>
    </citation>
    <scope>NUCLEOTIDE SEQUENCE [LARGE SCALE GENOMIC DNA]</scope>
    <source>
        <strain evidence="1">cv. PI 614886</strain>
    </source>
</reference>
<evidence type="ECO:0000313" key="1">
    <source>
        <dbReference type="EnsemblPlants" id="AUR62039307-RA:cds"/>
    </source>
</evidence>
<sequence length="241" mass="27217">MAILCLEHLSNSAKRCRLFSSILKDPFSSCCNCNQSSLSCSVPEEEEENPITDFNDVQEVVVSMIRSRAMEARFKRKGSMLNDNYSFVLHPKSGVLFVSKAKQQAHDDHSAQQENSKVNEEMDDFASVNSHFSPCIATAVDDSEVYFSVKTDFSCCSTLKDPDLAENRWWVSETLDSSEVKRRAIIQEVCHCEGWPFGLCRRALLLPPLPKSPSESWLWFNLNVVKTLEECPCNNISTAET</sequence>
<protein>
    <submittedName>
        <fullName evidence="1">Uncharacterized protein</fullName>
    </submittedName>
</protein>
<dbReference type="Gramene" id="AUR62039307-RA">
    <property type="protein sequence ID" value="AUR62039307-RA:cds"/>
    <property type="gene ID" value="AUR62039307"/>
</dbReference>
<keyword evidence="2" id="KW-1185">Reference proteome</keyword>
<dbReference type="AlphaFoldDB" id="A0A803N2F4"/>
<dbReference type="PANTHER" id="PTHR36324">
    <property type="entry name" value="OS09G0460100 PROTEIN"/>
    <property type="match status" value="1"/>
</dbReference>
<organism evidence="1 2">
    <name type="scientific">Chenopodium quinoa</name>
    <name type="common">Quinoa</name>
    <dbReference type="NCBI Taxonomy" id="63459"/>
    <lineage>
        <taxon>Eukaryota</taxon>
        <taxon>Viridiplantae</taxon>
        <taxon>Streptophyta</taxon>
        <taxon>Embryophyta</taxon>
        <taxon>Tracheophyta</taxon>
        <taxon>Spermatophyta</taxon>
        <taxon>Magnoliopsida</taxon>
        <taxon>eudicotyledons</taxon>
        <taxon>Gunneridae</taxon>
        <taxon>Pentapetalae</taxon>
        <taxon>Caryophyllales</taxon>
        <taxon>Chenopodiaceae</taxon>
        <taxon>Chenopodioideae</taxon>
        <taxon>Atripliceae</taxon>
        <taxon>Chenopodium</taxon>
    </lineage>
</organism>
<accession>A0A803N2F4</accession>